<reference evidence="2 3" key="1">
    <citation type="submission" date="2020-08" db="EMBL/GenBank/DDBJ databases">
        <title>Genemic of Streptomyces polyaspartic.</title>
        <authorList>
            <person name="Liu W."/>
        </authorList>
    </citation>
    <scope>NUCLEOTIDE SEQUENCE [LARGE SCALE GENOMIC DNA]</scope>
    <source>
        <strain evidence="2 3">TRM66268-LWL</strain>
    </source>
</reference>
<evidence type="ECO:0008006" key="4">
    <source>
        <dbReference type="Google" id="ProtNLM"/>
    </source>
</evidence>
<accession>A0ABR7STC2</accession>
<dbReference type="RefSeq" id="WP_187818292.1">
    <property type="nucleotide sequence ID" value="NZ_JACTVJ010000021.1"/>
</dbReference>
<feature type="transmembrane region" description="Helical" evidence="1">
    <location>
        <begin position="52"/>
        <end position="74"/>
    </location>
</feature>
<organism evidence="2 3">
    <name type="scientific">Streptomyces polyasparticus</name>
    <dbReference type="NCBI Taxonomy" id="2767826"/>
    <lineage>
        <taxon>Bacteria</taxon>
        <taxon>Bacillati</taxon>
        <taxon>Actinomycetota</taxon>
        <taxon>Actinomycetes</taxon>
        <taxon>Kitasatosporales</taxon>
        <taxon>Streptomycetaceae</taxon>
        <taxon>Streptomyces</taxon>
    </lineage>
</organism>
<protein>
    <recommendedName>
        <fullName evidence="4">Integral membrane protein</fullName>
    </recommendedName>
</protein>
<evidence type="ECO:0000313" key="2">
    <source>
        <dbReference type="EMBL" id="MBC9717852.1"/>
    </source>
</evidence>
<dbReference type="Pfam" id="PF19857">
    <property type="entry name" value="DUF6332"/>
    <property type="match status" value="1"/>
</dbReference>
<dbReference type="InterPro" id="IPR046295">
    <property type="entry name" value="DUF6332"/>
</dbReference>
<comment type="caution">
    <text evidence="2">The sequence shown here is derived from an EMBL/GenBank/DDBJ whole genome shotgun (WGS) entry which is preliminary data.</text>
</comment>
<keyword evidence="1" id="KW-0812">Transmembrane</keyword>
<sequence length="84" mass="8967">MDMGRESRWEKDAMTVEIMFALVTAAALAVLVFGVLLIPALAIGVTAPAGKVLLVVGAVLAVAVGIWRVVRVLLRFDANRRLGH</sequence>
<keyword evidence="1" id="KW-0472">Membrane</keyword>
<dbReference type="EMBL" id="JACTVJ010000021">
    <property type="protein sequence ID" value="MBC9717852.1"/>
    <property type="molecule type" value="Genomic_DNA"/>
</dbReference>
<evidence type="ECO:0000313" key="3">
    <source>
        <dbReference type="Proteomes" id="UP000642284"/>
    </source>
</evidence>
<proteinExistence type="predicted"/>
<evidence type="ECO:0000256" key="1">
    <source>
        <dbReference type="SAM" id="Phobius"/>
    </source>
</evidence>
<name>A0ABR7STC2_9ACTN</name>
<keyword evidence="1" id="KW-1133">Transmembrane helix</keyword>
<dbReference type="Proteomes" id="UP000642284">
    <property type="component" value="Unassembled WGS sequence"/>
</dbReference>
<keyword evidence="3" id="KW-1185">Reference proteome</keyword>
<gene>
    <name evidence="2" type="ORF">H9Y04_35505</name>
</gene>